<sequence>MHSPDPVIPYQGVIPPHIPSKIRPKDIPIETKEEHNFPIYQTQEESLSPVKENGAKTHLNIKLNKLRNQQKTRSVDDETEISNATVESKRMIKRSTSDKFREQKLTASELFQSPVQQERDQFTLANQNAVFGLKPSYPVSTHGPVGNYGYDRKIRSHNISEESSESGFYTNSQHSTNSAHNNEIQSNGQLNCEIIDRPPSITFENEVPCMATGQGDRNLNELQLEQTIRPNLINPGYEPIYENFPPRSVSQSDSFLEDEVLRLRSLLKRIGKISEIEQIYKELKSQKNTILLLELKNEKLRRDNRILTNDSVQKEQLNQANILKVNQLIEQNRILQNYYQPSNPQSWKYVPNQPQPYLSPPVDVHRQYEPRNEVRTRQEPPPIESHRISYTDSDYYQPSTHRPNQSDYRIPRSLPNHRGITNYSDIPLNPHNNGSYPASHDPKGSR</sequence>
<feature type="coiled-coil region" evidence="1">
    <location>
        <begin position="283"/>
        <end position="310"/>
    </location>
</feature>
<feature type="region of interest" description="Disordered" evidence="2">
    <location>
        <begin position="371"/>
        <end position="446"/>
    </location>
</feature>
<dbReference type="AlphaFoldDB" id="A0AAV7JYZ8"/>
<keyword evidence="1" id="KW-0175">Coiled coil</keyword>
<proteinExistence type="predicted"/>
<feature type="compositionally biased region" description="Polar residues" evidence="2">
    <location>
        <begin position="390"/>
        <end position="407"/>
    </location>
</feature>
<evidence type="ECO:0000256" key="2">
    <source>
        <dbReference type="SAM" id="MobiDB-lite"/>
    </source>
</evidence>
<accession>A0AAV7JYZ8</accession>
<reference evidence="3 4" key="1">
    <citation type="journal article" date="2023" name="BMC Biol.">
        <title>The compact genome of the sponge Oopsacas minuta (Hexactinellida) is lacking key metazoan core genes.</title>
        <authorList>
            <person name="Santini S."/>
            <person name="Schenkelaars Q."/>
            <person name="Jourda C."/>
            <person name="Duchesne M."/>
            <person name="Belahbib H."/>
            <person name="Rocher C."/>
            <person name="Selva M."/>
            <person name="Riesgo A."/>
            <person name="Vervoort M."/>
            <person name="Leys S.P."/>
            <person name="Kodjabachian L."/>
            <person name="Le Bivic A."/>
            <person name="Borchiellini C."/>
            <person name="Claverie J.M."/>
            <person name="Renard E."/>
        </authorList>
    </citation>
    <scope>NUCLEOTIDE SEQUENCE [LARGE SCALE GENOMIC DNA]</scope>
    <source>
        <strain evidence="3">SPO-2</strain>
    </source>
</reference>
<keyword evidence="4" id="KW-1185">Reference proteome</keyword>
<name>A0AAV7JYZ8_9METZ</name>
<gene>
    <name evidence="3" type="ORF">LOD99_3038</name>
</gene>
<feature type="region of interest" description="Disordered" evidence="2">
    <location>
        <begin position="161"/>
        <end position="180"/>
    </location>
</feature>
<feature type="compositionally biased region" description="Polar residues" evidence="2">
    <location>
        <begin position="419"/>
        <end position="436"/>
    </location>
</feature>
<evidence type="ECO:0000256" key="1">
    <source>
        <dbReference type="SAM" id="Coils"/>
    </source>
</evidence>
<evidence type="ECO:0000313" key="4">
    <source>
        <dbReference type="Proteomes" id="UP001165289"/>
    </source>
</evidence>
<dbReference type="EMBL" id="JAKMXF010000233">
    <property type="protein sequence ID" value="KAI6654194.1"/>
    <property type="molecule type" value="Genomic_DNA"/>
</dbReference>
<protein>
    <submittedName>
        <fullName evidence="3">Uncharacterized protein</fullName>
    </submittedName>
</protein>
<evidence type="ECO:0000313" key="3">
    <source>
        <dbReference type="EMBL" id="KAI6654194.1"/>
    </source>
</evidence>
<organism evidence="3 4">
    <name type="scientific">Oopsacas minuta</name>
    <dbReference type="NCBI Taxonomy" id="111878"/>
    <lineage>
        <taxon>Eukaryota</taxon>
        <taxon>Metazoa</taxon>
        <taxon>Porifera</taxon>
        <taxon>Hexactinellida</taxon>
        <taxon>Hexasterophora</taxon>
        <taxon>Lyssacinosida</taxon>
        <taxon>Leucopsacidae</taxon>
        <taxon>Oopsacas</taxon>
    </lineage>
</organism>
<comment type="caution">
    <text evidence="3">The sequence shown here is derived from an EMBL/GenBank/DDBJ whole genome shotgun (WGS) entry which is preliminary data.</text>
</comment>
<feature type="compositionally biased region" description="Basic and acidic residues" evidence="2">
    <location>
        <begin position="371"/>
        <end position="389"/>
    </location>
</feature>
<feature type="compositionally biased region" description="Polar residues" evidence="2">
    <location>
        <begin position="165"/>
        <end position="180"/>
    </location>
</feature>
<dbReference type="Proteomes" id="UP001165289">
    <property type="component" value="Unassembled WGS sequence"/>
</dbReference>